<dbReference type="AlphaFoldDB" id="A0A2K2G643"/>
<accession>A0A2K2G643</accession>
<protein>
    <recommendedName>
        <fullName evidence="4">Cytoplasmic chaperone TorD</fullName>
    </recommendedName>
</protein>
<reference evidence="2 3" key="1">
    <citation type="submission" date="2016-05" db="EMBL/GenBank/DDBJ databases">
        <title>Complete genome sequence of Novosphingobium guangzhouense SA925(T).</title>
        <authorList>
            <person name="Sha S."/>
        </authorList>
    </citation>
    <scope>NUCLEOTIDE SEQUENCE [LARGE SCALE GENOMIC DNA]</scope>
    <source>
        <strain evidence="2 3">SA925</strain>
    </source>
</reference>
<feature type="region of interest" description="Disordered" evidence="1">
    <location>
        <begin position="80"/>
        <end position="102"/>
    </location>
</feature>
<name>A0A2K2G643_9SPHN</name>
<proteinExistence type="predicted"/>
<sequence>MVEDMTPYEALMAAVEIAGSQSALARMAEVSSTAVWKWVQSSKRLPAEYVLRVEAATGVSRHHLRPDIYPVEMPEASSRWSGIDQRAGARSNGVDARTRRVAVNRRQISNGARL</sequence>
<dbReference type="GO" id="GO:0003677">
    <property type="term" value="F:DNA binding"/>
    <property type="evidence" value="ECO:0007669"/>
    <property type="project" value="InterPro"/>
</dbReference>
<dbReference type="Gene3D" id="1.10.260.40">
    <property type="entry name" value="lambda repressor-like DNA-binding domains"/>
    <property type="match status" value="1"/>
</dbReference>
<dbReference type="OrthoDB" id="8526323at2"/>
<dbReference type="Pfam" id="PF15943">
    <property type="entry name" value="YdaS_toxin"/>
    <property type="match status" value="1"/>
</dbReference>
<dbReference type="InterPro" id="IPR031856">
    <property type="entry name" value="YdaS_toxin-like"/>
</dbReference>
<evidence type="ECO:0000313" key="3">
    <source>
        <dbReference type="Proteomes" id="UP000236327"/>
    </source>
</evidence>
<dbReference type="Proteomes" id="UP000236327">
    <property type="component" value="Unassembled WGS sequence"/>
</dbReference>
<keyword evidence="3" id="KW-1185">Reference proteome</keyword>
<evidence type="ECO:0000313" key="2">
    <source>
        <dbReference type="EMBL" id="PNU06458.1"/>
    </source>
</evidence>
<evidence type="ECO:0000256" key="1">
    <source>
        <dbReference type="SAM" id="MobiDB-lite"/>
    </source>
</evidence>
<dbReference type="InterPro" id="IPR010982">
    <property type="entry name" value="Lambda_DNA-bd_dom_sf"/>
</dbReference>
<dbReference type="EMBL" id="LYMM01000002">
    <property type="protein sequence ID" value="PNU06458.1"/>
    <property type="molecule type" value="Genomic_DNA"/>
</dbReference>
<comment type="caution">
    <text evidence="2">The sequence shown here is derived from an EMBL/GenBank/DDBJ whole genome shotgun (WGS) entry which is preliminary data.</text>
</comment>
<evidence type="ECO:0008006" key="4">
    <source>
        <dbReference type="Google" id="ProtNLM"/>
    </source>
</evidence>
<organism evidence="2 3">
    <name type="scientific">Novosphingobium guangzhouense</name>
    <dbReference type="NCBI Taxonomy" id="1850347"/>
    <lineage>
        <taxon>Bacteria</taxon>
        <taxon>Pseudomonadati</taxon>
        <taxon>Pseudomonadota</taxon>
        <taxon>Alphaproteobacteria</taxon>
        <taxon>Sphingomonadales</taxon>
        <taxon>Sphingomonadaceae</taxon>
        <taxon>Novosphingobium</taxon>
    </lineage>
</organism>
<dbReference type="SUPFAM" id="SSF47413">
    <property type="entry name" value="lambda repressor-like DNA-binding domains"/>
    <property type="match status" value="1"/>
</dbReference>
<gene>
    <name evidence="2" type="ORF">A8V01_02630</name>
</gene>